<dbReference type="InterPro" id="IPR006741">
    <property type="entry name" value="AgrB"/>
</dbReference>
<evidence type="ECO:0000313" key="9">
    <source>
        <dbReference type="EMBL" id="MBO0481269.1"/>
    </source>
</evidence>
<evidence type="ECO:0000256" key="3">
    <source>
        <dbReference type="ARBA" id="ARBA00022670"/>
    </source>
</evidence>
<keyword evidence="2" id="KW-0673">Quorum sensing</keyword>
<keyword evidence="7 8" id="KW-0472">Membrane</keyword>
<dbReference type="Proteomes" id="UP000664832">
    <property type="component" value="Unassembled WGS sequence"/>
</dbReference>
<proteinExistence type="predicted"/>
<gene>
    <name evidence="9" type="ORF">JZO71_02890</name>
</gene>
<organism evidence="9 10">
    <name type="scientific">Candidatus Enterococcus courvalinii</name>
    <dbReference type="NCBI Taxonomy" id="2815329"/>
    <lineage>
        <taxon>Bacteria</taxon>
        <taxon>Bacillati</taxon>
        <taxon>Bacillota</taxon>
        <taxon>Bacilli</taxon>
        <taxon>Lactobacillales</taxon>
        <taxon>Enterococcaceae</taxon>
        <taxon>Enterococcus</taxon>
    </lineage>
</organism>
<dbReference type="SMART" id="SM00793">
    <property type="entry name" value="AgrB"/>
    <property type="match status" value="1"/>
</dbReference>
<comment type="caution">
    <text evidence="9">The sequence shown here is derived from an EMBL/GenBank/DDBJ whole genome shotgun (WGS) entry which is preliminary data.</text>
</comment>
<evidence type="ECO:0000256" key="1">
    <source>
        <dbReference type="ARBA" id="ARBA00022475"/>
    </source>
</evidence>
<dbReference type="RefSeq" id="WP_206898108.1">
    <property type="nucleotide sequence ID" value="NZ_JAFLWI010000003.1"/>
</dbReference>
<keyword evidence="5" id="KW-0378">Hydrolase</keyword>
<feature type="transmembrane region" description="Helical" evidence="8">
    <location>
        <begin position="56"/>
        <end position="82"/>
    </location>
</feature>
<keyword evidence="1" id="KW-1003">Cell membrane</keyword>
<name>A0ABS3HXS0_9ENTE</name>
<evidence type="ECO:0000313" key="10">
    <source>
        <dbReference type="Proteomes" id="UP000664832"/>
    </source>
</evidence>
<feature type="transmembrane region" description="Helical" evidence="8">
    <location>
        <begin position="94"/>
        <end position="115"/>
    </location>
</feature>
<dbReference type="Pfam" id="PF04647">
    <property type="entry name" value="AgrB"/>
    <property type="match status" value="1"/>
</dbReference>
<accession>A0ABS3HXS0</accession>
<feature type="transmembrane region" description="Helical" evidence="8">
    <location>
        <begin position="121"/>
        <end position="139"/>
    </location>
</feature>
<evidence type="ECO:0000256" key="6">
    <source>
        <dbReference type="ARBA" id="ARBA00022989"/>
    </source>
</evidence>
<evidence type="ECO:0000256" key="5">
    <source>
        <dbReference type="ARBA" id="ARBA00022801"/>
    </source>
</evidence>
<protein>
    <submittedName>
        <fullName evidence="9">Accessory gene regulator B family protein</fullName>
    </submittedName>
</protein>
<evidence type="ECO:0000256" key="4">
    <source>
        <dbReference type="ARBA" id="ARBA00022692"/>
    </source>
</evidence>
<dbReference type="EMBL" id="JAFLWI010000003">
    <property type="protein sequence ID" value="MBO0481269.1"/>
    <property type="molecule type" value="Genomic_DNA"/>
</dbReference>
<evidence type="ECO:0000256" key="7">
    <source>
        <dbReference type="ARBA" id="ARBA00023136"/>
    </source>
</evidence>
<keyword evidence="3" id="KW-0645">Protease</keyword>
<sequence>MIWNIGYFLKELEEILEERIASILSTLLCTNQITDPYKKAQINYGIEILIVNLSKIIVIFLFSTTLFSLKATLTAYVPYCILRRASFGYHAKTSISCTILSIIAFSIVPCFIANLNISATVFQVLVLTFLLVVTLFITAPSFTKENEIKDEGQVKKLKKCSIILGIFLMSISTVFSSDCSILIIYGTLLATCLTIPNEILKRKCVK</sequence>
<feature type="transmembrane region" description="Helical" evidence="8">
    <location>
        <begin position="160"/>
        <end position="176"/>
    </location>
</feature>
<keyword evidence="6 8" id="KW-1133">Transmembrane helix</keyword>
<keyword evidence="10" id="KW-1185">Reference proteome</keyword>
<evidence type="ECO:0000256" key="2">
    <source>
        <dbReference type="ARBA" id="ARBA00022654"/>
    </source>
</evidence>
<reference evidence="9 10" key="1">
    <citation type="submission" date="2021-03" db="EMBL/GenBank/DDBJ databases">
        <title>Enterococcal diversity collection.</title>
        <authorList>
            <person name="Gilmore M.S."/>
            <person name="Schwartzman J."/>
            <person name="Van Tyne D."/>
            <person name="Martin M."/>
            <person name="Earl A.M."/>
            <person name="Manson A.L."/>
            <person name="Straub T."/>
            <person name="Salamzade R."/>
            <person name="Saavedra J."/>
            <person name="Lebreton F."/>
            <person name="Prichula J."/>
            <person name="Schaufler K."/>
            <person name="Gaca A."/>
            <person name="Sgardioli B."/>
            <person name="Wagenaar J."/>
            <person name="Strong T."/>
        </authorList>
    </citation>
    <scope>NUCLEOTIDE SEQUENCE [LARGE SCALE GENOMIC DNA]</scope>
    <source>
        <strain evidence="9 10">MSG2901</strain>
    </source>
</reference>
<evidence type="ECO:0000256" key="8">
    <source>
        <dbReference type="SAM" id="Phobius"/>
    </source>
</evidence>
<keyword evidence="4 8" id="KW-0812">Transmembrane</keyword>